<dbReference type="SUPFAM" id="SSF56436">
    <property type="entry name" value="C-type lectin-like"/>
    <property type="match status" value="1"/>
</dbReference>
<evidence type="ECO:0000313" key="2">
    <source>
        <dbReference type="Proteomes" id="UP000191987"/>
    </source>
</evidence>
<sequence length="309" mass="33233">MTATANLTKHTLGMTRRDVLTPVLAAIGRTEIVIKAGTIVVTDNRPVRFDDDTPVPTGDLLPGRDYGVGIDDSGNLFCKALTSSPTEEPLFAGFHFAPGGNAKAREGGDSTPAINPYSIWDIGFRPSCPDPRGMALVETLGGKLFWADIYLLDADHHEQGTSRARAIIADGRDLPMKLDGQSRYKRLDYATAVEIYAGHGKRLLGAEEFFAAAYGVKERTSRDDEPTVTGSLDDNAASFISKWGLFDITGTMWQWGTDGDPDNPRPSIFGGSWLVGENAGSRSAYLACWPGSSNENLGARGASDHLNHA</sequence>
<dbReference type="EMBL" id="FBWG01000028">
    <property type="protein sequence ID" value="CUX40780.1"/>
    <property type="molecule type" value="Genomic_DNA"/>
</dbReference>
<name>A0A1S7QR20_9HYPH</name>
<dbReference type="InterPro" id="IPR016187">
    <property type="entry name" value="CTDL_fold"/>
</dbReference>
<dbReference type="Gene3D" id="3.90.1580.10">
    <property type="entry name" value="paralog of FGE (formylglycine-generating enzyme)"/>
    <property type="match status" value="1"/>
</dbReference>
<proteinExistence type="predicted"/>
<gene>
    <name evidence="1" type="ORF">AGR7C_Lc100063</name>
</gene>
<dbReference type="RefSeq" id="WP_162936864.1">
    <property type="nucleotide sequence ID" value="NZ_LT009749.1"/>
</dbReference>
<evidence type="ECO:0000313" key="1">
    <source>
        <dbReference type="EMBL" id="CUX40780.1"/>
    </source>
</evidence>
<dbReference type="AlphaFoldDB" id="A0A1S7QR20"/>
<dbReference type="Proteomes" id="UP000191987">
    <property type="component" value="Unassembled WGS sequence"/>
</dbReference>
<dbReference type="SUPFAM" id="SSF141658">
    <property type="entry name" value="Bacteriophage trimeric proteins domain"/>
    <property type="match status" value="1"/>
</dbReference>
<dbReference type="InterPro" id="IPR042095">
    <property type="entry name" value="SUMF_sf"/>
</dbReference>
<dbReference type="Gene3D" id="2.80.20.10">
    <property type="entry name" value="Tail fiber receptor-binding protein"/>
    <property type="match status" value="1"/>
</dbReference>
<accession>A0A1S7QR20</accession>
<reference evidence="1 2" key="1">
    <citation type="submission" date="2016-01" db="EMBL/GenBank/DDBJ databases">
        <authorList>
            <person name="Oliw E.H."/>
        </authorList>
    </citation>
    <scope>NUCLEOTIDE SEQUENCE [LARGE SCALE GENOMIC DNA]</scope>
    <source>
        <strain evidence="1 2">Zutra 3-1</strain>
    </source>
</reference>
<organism evidence="1 2">
    <name type="scientific">Agrobacterium deltaense Zutra 3/1</name>
    <dbReference type="NCBI Taxonomy" id="1183427"/>
    <lineage>
        <taxon>Bacteria</taxon>
        <taxon>Pseudomonadati</taxon>
        <taxon>Pseudomonadota</taxon>
        <taxon>Alphaproteobacteria</taxon>
        <taxon>Hyphomicrobiales</taxon>
        <taxon>Rhizobiaceae</taxon>
        <taxon>Rhizobium/Agrobacterium group</taxon>
        <taxon>Agrobacterium</taxon>
    </lineage>
</organism>
<protein>
    <recommendedName>
        <fullName evidence="3">Sulfatase-modifying factor enzyme domain-containing protein</fullName>
    </recommendedName>
</protein>
<evidence type="ECO:0008006" key="3">
    <source>
        <dbReference type="Google" id="ProtNLM"/>
    </source>
</evidence>